<name>A0AAU7WWB0_9PSED</name>
<dbReference type="GO" id="GO:0005576">
    <property type="term" value="C:extracellular region"/>
    <property type="evidence" value="ECO:0007669"/>
    <property type="project" value="TreeGrafter"/>
</dbReference>
<evidence type="ECO:0000313" key="2">
    <source>
        <dbReference type="EMBL" id="XBY24557.1"/>
    </source>
</evidence>
<dbReference type="AlphaFoldDB" id="A0AAU7WWB0"/>
<dbReference type="RefSeq" id="WP_019094895.1">
    <property type="nucleotide sequence ID" value="NZ_CP158490.1"/>
</dbReference>
<gene>
    <name evidence="2" type="ORF">ABCR88_01675</name>
</gene>
<organism evidence="2">
    <name type="scientific">Pseudomonas sp. W17</name>
    <dbReference type="NCBI Taxonomy" id="3144407"/>
    <lineage>
        <taxon>Bacteria</taxon>
        <taxon>Pseudomonadati</taxon>
        <taxon>Pseudomonadota</taxon>
        <taxon>Gammaproteobacteria</taxon>
        <taxon>Pseudomonadales</taxon>
        <taxon>Pseudomonadaceae</taxon>
        <taxon>Pseudomonas</taxon>
    </lineage>
</organism>
<proteinExistence type="predicted"/>
<keyword evidence="1" id="KW-0732">Signal</keyword>
<dbReference type="EMBL" id="CP158490">
    <property type="protein sequence ID" value="XBY24557.1"/>
    <property type="molecule type" value="Genomic_DNA"/>
</dbReference>
<feature type="chain" id="PRO_5043425773" description="DUF1311 domain-containing protein" evidence="1">
    <location>
        <begin position="20"/>
        <end position="376"/>
    </location>
</feature>
<dbReference type="PANTHER" id="PTHR37549">
    <property type="entry name" value="LIPOPROTEIN LPRI"/>
    <property type="match status" value="1"/>
</dbReference>
<evidence type="ECO:0008006" key="3">
    <source>
        <dbReference type="Google" id="ProtNLM"/>
    </source>
</evidence>
<protein>
    <recommendedName>
        <fullName evidence="3">DUF1311 domain-containing protein</fullName>
    </recommendedName>
</protein>
<dbReference type="PANTHER" id="PTHR37549:SF1">
    <property type="entry name" value="LIPOPROTEIN LPRI"/>
    <property type="match status" value="1"/>
</dbReference>
<evidence type="ECO:0000256" key="1">
    <source>
        <dbReference type="SAM" id="SignalP"/>
    </source>
</evidence>
<accession>A0AAU7WWB0</accession>
<feature type="signal peptide" evidence="1">
    <location>
        <begin position="1"/>
        <end position="19"/>
    </location>
</feature>
<dbReference type="InterPro" id="IPR052755">
    <property type="entry name" value="Lysozyme_Inhibitor_LprI"/>
</dbReference>
<reference evidence="2" key="1">
    <citation type="submission" date="2024-06" db="EMBL/GenBank/DDBJ databases">
        <authorList>
            <person name="Wu L."/>
        </authorList>
    </citation>
    <scope>NUCLEOTIDE SEQUENCE</scope>
    <source>
        <strain evidence="2">W17</strain>
    </source>
</reference>
<sequence>MKLPLLSLAAMSLALGALAPDLQAAGFDCAKASTQVEKTVCATPTLSAKDEEMTRRYQALKHLQVFRLLQGHWLKNTRNTCPDTDCLESVYRAQVKMLTSLPIPPEPAPDALRPLAPGEAYLVYDPDDWQNFTLATFNSTLPQGDQQIVDAQVIAGVLHVVLFVGRYQQGKPVYVGTLYEYADDQPGLHPIAQDIAFAGWANPGANDQGPRYAGIVDGQFYYREQLAGQLQQSMVYRLGSRSAPASTQQVFQVGSNTFMHARARVEQDLNRDSSQLSLNYDRANAGSHSENITEQKQPDAGWAIVNPTWSTTRPVLYFDNQGPRACIWRVDMRGKELSKIVTDHDAMSARPVDIHGREAVVYLQGNQLKFAINPDD</sequence>